<dbReference type="RefSeq" id="WP_202891425.1">
    <property type="nucleotide sequence ID" value="NZ_JAASRO010000001.1"/>
</dbReference>
<dbReference type="Proteomes" id="UP000555407">
    <property type="component" value="Unassembled WGS sequence"/>
</dbReference>
<keyword evidence="2" id="KW-1185">Reference proteome</keyword>
<evidence type="ECO:0000313" key="1">
    <source>
        <dbReference type="EMBL" id="NIK61542.1"/>
    </source>
</evidence>
<dbReference type="EMBL" id="JAASRO010000001">
    <property type="protein sequence ID" value="NIK61542.1"/>
    <property type="molecule type" value="Genomic_DNA"/>
</dbReference>
<gene>
    <name evidence="1" type="ORF">BJY22_007259</name>
</gene>
<sequence length="47" mass="4743">MSVAKPFVFALVCQAVGVGAVRKLVGVNRAARWTSAGSSSSSVHPVG</sequence>
<organism evidence="1 2">
    <name type="scientific">Kribbella shirazensis</name>
    <dbReference type="NCBI Taxonomy" id="1105143"/>
    <lineage>
        <taxon>Bacteria</taxon>
        <taxon>Bacillati</taxon>
        <taxon>Actinomycetota</taxon>
        <taxon>Actinomycetes</taxon>
        <taxon>Propionibacteriales</taxon>
        <taxon>Kribbellaceae</taxon>
        <taxon>Kribbella</taxon>
    </lineage>
</organism>
<name>A0A7X5VHZ2_9ACTN</name>
<comment type="caution">
    <text evidence="1">The sequence shown here is derived from an EMBL/GenBank/DDBJ whole genome shotgun (WGS) entry which is preliminary data.</text>
</comment>
<dbReference type="AlphaFoldDB" id="A0A7X5VHZ2"/>
<proteinExistence type="predicted"/>
<accession>A0A7X5VHZ2</accession>
<reference evidence="1 2" key="1">
    <citation type="submission" date="2020-03" db="EMBL/GenBank/DDBJ databases">
        <title>Sequencing the genomes of 1000 actinobacteria strains.</title>
        <authorList>
            <person name="Klenk H.-P."/>
        </authorList>
    </citation>
    <scope>NUCLEOTIDE SEQUENCE [LARGE SCALE GENOMIC DNA]</scope>
    <source>
        <strain evidence="1 2">DSM 45490</strain>
    </source>
</reference>
<protein>
    <submittedName>
        <fullName evidence="1">Glutaminase</fullName>
    </submittedName>
</protein>
<evidence type="ECO:0000313" key="2">
    <source>
        <dbReference type="Proteomes" id="UP000555407"/>
    </source>
</evidence>